<dbReference type="PROSITE" id="PS00092">
    <property type="entry name" value="N6_MTASE"/>
    <property type="match status" value="1"/>
</dbReference>
<dbReference type="AlphaFoldDB" id="A0A4S2CRW1"/>
<dbReference type="InterPro" id="IPR007409">
    <property type="entry name" value="Restrct_endonuc_type1_HsdR_N"/>
</dbReference>
<evidence type="ECO:0000256" key="2">
    <source>
        <dbReference type="ARBA" id="ARBA00022603"/>
    </source>
</evidence>
<comment type="catalytic activity">
    <reaction evidence="5">
        <text>a 2'-deoxyadenosine in DNA + S-adenosyl-L-methionine = an N(6)-methyl-2'-deoxyadenosine in DNA + S-adenosyl-L-homocysteine + H(+)</text>
        <dbReference type="Rhea" id="RHEA:15197"/>
        <dbReference type="Rhea" id="RHEA-COMP:12418"/>
        <dbReference type="Rhea" id="RHEA-COMP:12419"/>
        <dbReference type="ChEBI" id="CHEBI:15378"/>
        <dbReference type="ChEBI" id="CHEBI:57856"/>
        <dbReference type="ChEBI" id="CHEBI:59789"/>
        <dbReference type="ChEBI" id="CHEBI:90615"/>
        <dbReference type="ChEBI" id="CHEBI:90616"/>
        <dbReference type="EC" id="2.1.1.72"/>
    </reaction>
</comment>
<comment type="caution">
    <text evidence="8">The sequence shown here is derived from an EMBL/GenBank/DDBJ whole genome shotgun (WGS) entry which is preliminary data.</text>
</comment>
<proteinExistence type="predicted"/>
<evidence type="ECO:0000313" key="9">
    <source>
        <dbReference type="Proteomes" id="UP000309566"/>
    </source>
</evidence>
<accession>A0A4S2CRW1</accession>
<protein>
    <recommendedName>
        <fullName evidence="1">site-specific DNA-methyltransferase (adenine-specific)</fullName>
        <ecNumber evidence="1">2.1.1.72</ecNumber>
    </recommendedName>
</protein>
<dbReference type="Pfam" id="PF07669">
    <property type="entry name" value="Eco57I"/>
    <property type="match status" value="1"/>
</dbReference>
<dbReference type="Pfam" id="PF04313">
    <property type="entry name" value="HSDR_N"/>
    <property type="match status" value="1"/>
</dbReference>
<dbReference type="PRINTS" id="PR00507">
    <property type="entry name" value="N12N6MTFRASE"/>
</dbReference>
<name>A0A4S2CRW1_9BACE</name>
<keyword evidence="2 8" id="KW-0489">Methyltransferase</keyword>
<dbReference type="GO" id="GO:0032259">
    <property type="term" value="P:methylation"/>
    <property type="evidence" value="ECO:0007669"/>
    <property type="project" value="UniProtKB-KW"/>
</dbReference>
<dbReference type="GO" id="GO:0003677">
    <property type="term" value="F:DNA binding"/>
    <property type="evidence" value="ECO:0007669"/>
    <property type="project" value="UniProtKB-KW"/>
</dbReference>
<dbReference type="EMBL" id="SRYX01000059">
    <property type="protein sequence ID" value="TGY31022.1"/>
    <property type="molecule type" value="Genomic_DNA"/>
</dbReference>
<organism evidence="8 9">
    <name type="scientific">Bacteroides caecimuris</name>
    <dbReference type="NCBI Taxonomy" id="1796613"/>
    <lineage>
        <taxon>Bacteria</taxon>
        <taxon>Pseudomonadati</taxon>
        <taxon>Bacteroidota</taxon>
        <taxon>Bacteroidia</taxon>
        <taxon>Bacteroidales</taxon>
        <taxon>Bacteroidaceae</taxon>
        <taxon>Bacteroides</taxon>
    </lineage>
</organism>
<gene>
    <name evidence="8" type="ORF">E5353_13810</name>
</gene>
<dbReference type="Proteomes" id="UP000309566">
    <property type="component" value="Unassembled WGS sequence"/>
</dbReference>
<dbReference type="InterPro" id="IPR011639">
    <property type="entry name" value="MethylTrfase_TaqI-like_dom"/>
</dbReference>
<evidence type="ECO:0000313" key="8">
    <source>
        <dbReference type="EMBL" id="TGY31022.1"/>
    </source>
</evidence>
<dbReference type="GO" id="GO:0009307">
    <property type="term" value="P:DNA restriction-modification system"/>
    <property type="evidence" value="ECO:0007669"/>
    <property type="project" value="UniProtKB-KW"/>
</dbReference>
<dbReference type="InterPro" id="IPR029063">
    <property type="entry name" value="SAM-dependent_MTases_sf"/>
</dbReference>
<dbReference type="SUPFAM" id="SSF53335">
    <property type="entry name" value="S-adenosyl-L-methionine-dependent methyltransferases"/>
    <property type="match status" value="1"/>
</dbReference>
<dbReference type="InterPro" id="IPR050953">
    <property type="entry name" value="N4_N6_ade-DNA_methylase"/>
</dbReference>
<evidence type="ECO:0000256" key="4">
    <source>
        <dbReference type="ARBA" id="ARBA00022691"/>
    </source>
</evidence>
<dbReference type="GO" id="GO:0005524">
    <property type="term" value="F:ATP binding"/>
    <property type="evidence" value="ECO:0007669"/>
    <property type="project" value="UniProtKB-KW"/>
</dbReference>
<sequence length="1006" mass="115612">MDILKIKKTIQTLVEKYKSNRDFYRTSNFNETQVRNEFLDPLFEALGWDIRNISGKKTNEREVLLEESLKANAATHSKKPDYTFRLFGERKFFLEAKKPCVDISIDDNPAKQVRRYGYTANLKISVLSNFEDLYIYDTSYKVEDGDTLTKARIKAYHYTDYENAVEELLELIGKESVYTGHFEEVWNNVELNVIHQSVDSMFLEQINQWRLMLGQQILSYVPDIDIDYLGDIVQSYINKILFLRVCEDRNIETYQRLLTIANHNSHEELVAKFRDADNKYNSGLFEELISEEVIGNISSSFWIIIRQLYFPESPYSFTVLSSDILGRIYEIFIAEKLAVVDGVLKIVKKPENTERDIVTTPNFVVREILHQTVVEIIQGKTANEVNNLKCADIACGSGAFLLELYQLLYDSLVDYYLENDRSKLLQTSIDTYKLPYEMKRNLLVNCIYGVDKDFNAVEACKFGLLLKLLEDEDINSLSSFHPILPDLSNNIFFGNSLLSTADVPAADALEVNPFDFGDRVFDLIVGNPPYMKTEDIKKFTPKEKSLYEKGNKYTSAYRQYDKYFLFIERALGLLKPNGRLGYIVPSKFMKVGAAKKLRNLITGNSYLKTLISFGAHQVFADKSTYTCIIVLEKNRHDNFKYSEVSNLVGWRVQNAEANKFCYRSSTTINSDTWVLCTDEHLPLLNMVTTHAKPLSEIVGDDYIFNGIQTSANKVYVFVPKSETRTTYTFKAFDGNDYEVEKAVTKPYYKTIQGEDAMSSYRTFKPNARVFFPYKKNQNGRLQLIPLTTIQKHYPLFYAFLMVAKPELNKASRDIQPKPATADEWYRYGRHQSLEACEIEEKIIVGVMSQSDKYAIDNNGTLVSSGGTAGYCVVSVPSDSEYSIYYIQAILGSTQGEWLASLYGEIFRGGYIARGTKVLNQIPIREIDFTNQDERNVHDDIANRQKQLIELGDKIGKATKNRRNLVPLQRQFNSLRQEQQNAINNLYGMTNDEVSLIPKIKELYATD</sequence>
<dbReference type="PANTHER" id="PTHR33841:SF1">
    <property type="entry name" value="DNA METHYLTRANSFERASE A"/>
    <property type="match status" value="1"/>
</dbReference>
<dbReference type="InterPro" id="IPR002052">
    <property type="entry name" value="DNA_methylase_N6_adenine_CS"/>
</dbReference>
<dbReference type="GO" id="GO:0009035">
    <property type="term" value="F:type I site-specific deoxyribonuclease activity"/>
    <property type="evidence" value="ECO:0007669"/>
    <property type="project" value="UniProtKB-EC"/>
</dbReference>
<feature type="domain" description="Restriction endonuclease type I HsdR N-terminal" evidence="6">
    <location>
        <begin position="29"/>
        <end position="141"/>
    </location>
</feature>
<evidence type="ECO:0000259" key="6">
    <source>
        <dbReference type="Pfam" id="PF04313"/>
    </source>
</evidence>
<keyword evidence="3 8" id="KW-0808">Transferase</keyword>
<evidence type="ECO:0000259" key="7">
    <source>
        <dbReference type="Pfam" id="PF07669"/>
    </source>
</evidence>
<evidence type="ECO:0000256" key="3">
    <source>
        <dbReference type="ARBA" id="ARBA00022679"/>
    </source>
</evidence>
<keyword evidence="4" id="KW-0949">S-adenosyl-L-methionine</keyword>
<evidence type="ECO:0000256" key="1">
    <source>
        <dbReference type="ARBA" id="ARBA00011900"/>
    </source>
</evidence>
<feature type="domain" description="Type II methyltransferase M.TaqI-like" evidence="7">
    <location>
        <begin position="445"/>
        <end position="619"/>
    </location>
</feature>
<dbReference type="GO" id="GO:0009007">
    <property type="term" value="F:site-specific DNA-methyltransferase (adenine-specific) activity"/>
    <property type="evidence" value="ECO:0007669"/>
    <property type="project" value="UniProtKB-EC"/>
</dbReference>
<evidence type="ECO:0000256" key="5">
    <source>
        <dbReference type="ARBA" id="ARBA00047942"/>
    </source>
</evidence>
<dbReference type="PANTHER" id="PTHR33841">
    <property type="entry name" value="DNA METHYLTRANSFERASE YEEA-RELATED"/>
    <property type="match status" value="1"/>
</dbReference>
<dbReference type="Gene3D" id="3.40.50.150">
    <property type="entry name" value="Vaccinia Virus protein VP39"/>
    <property type="match status" value="1"/>
</dbReference>
<dbReference type="EC" id="2.1.1.72" evidence="1"/>
<reference evidence="8 9" key="1">
    <citation type="submission" date="2019-04" db="EMBL/GenBank/DDBJ databases">
        <title>Microbes associate with the intestines of laboratory mice.</title>
        <authorList>
            <person name="Navarre W."/>
            <person name="Wong E."/>
            <person name="Huang K."/>
            <person name="Tropini C."/>
            <person name="Ng K."/>
            <person name="Yu B."/>
        </authorList>
    </citation>
    <scope>NUCLEOTIDE SEQUENCE [LARGE SCALE GENOMIC DNA]</scope>
    <source>
        <strain evidence="8 9">NM63_1-25</strain>
    </source>
</reference>
<dbReference type="RefSeq" id="WP_136000102.1">
    <property type="nucleotide sequence ID" value="NZ_SRYX01000059.1"/>
</dbReference>